<reference evidence="2" key="1">
    <citation type="submission" date="2020-11" db="EMBL/GenBank/DDBJ databases">
        <authorList>
            <consortium name="DOE Joint Genome Institute"/>
            <person name="Ahrendt S."/>
            <person name="Riley R."/>
            <person name="Andreopoulos W."/>
            <person name="Labutti K."/>
            <person name="Pangilinan J."/>
            <person name="Ruiz-Duenas F.J."/>
            <person name="Barrasa J.M."/>
            <person name="Sanchez-Garcia M."/>
            <person name="Camarero S."/>
            <person name="Miyauchi S."/>
            <person name="Serrano A."/>
            <person name="Linde D."/>
            <person name="Babiker R."/>
            <person name="Drula E."/>
            <person name="Ayuso-Fernandez I."/>
            <person name="Pacheco R."/>
            <person name="Padilla G."/>
            <person name="Ferreira P."/>
            <person name="Barriuso J."/>
            <person name="Kellner H."/>
            <person name="Castanera R."/>
            <person name="Alfaro M."/>
            <person name="Ramirez L."/>
            <person name="Pisabarro A.G."/>
            <person name="Kuo A."/>
            <person name="Tritt A."/>
            <person name="Lipzen A."/>
            <person name="He G."/>
            <person name="Yan M."/>
            <person name="Ng V."/>
            <person name="Cullen D."/>
            <person name="Martin F."/>
            <person name="Rosso M.-N."/>
            <person name="Henrissat B."/>
            <person name="Hibbett D."/>
            <person name="Martinez A.T."/>
            <person name="Grigoriev I.V."/>
        </authorList>
    </citation>
    <scope>NUCLEOTIDE SEQUENCE</scope>
    <source>
        <strain evidence="2">MF-IS2</strain>
    </source>
</reference>
<feature type="compositionally biased region" description="Polar residues" evidence="1">
    <location>
        <begin position="10"/>
        <end position="23"/>
    </location>
</feature>
<dbReference type="OrthoDB" id="1452at2759"/>
<evidence type="ECO:0000313" key="3">
    <source>
        <dbReference type="Proteomes" id="UP000807342"/>
    </source>
</evidence>
<evidence type="ECO:0000313" key="2">
    <source>
        <dbReference type="EMBL" id="KAF9440330.1"/>
    </source>
</evidence>
<accession>A0A9P5WYZ6</accession>
<evidence type="ECO:0000256" key="1">
    <source>
        <dbReference type="SAM" id="MobiDB-lite"/>
    </source>
</evidence>
<name>A0A9P5WYZ6_9AGAR</name>
<organism evidence="2 3">
    <name type="scientific">Macrolepiota fuliginosa MF-IS2</name>
    <dbReference type="NCBI Taxonomy" id="1400762"/>
    <lineage>
        <taxon>Eukaryota</taxon>
        <taxon>Fungi</taxon>
        <taxon>Dikarya</taxon>
        <taxon>Basidiomycota</taxon>
        <taxon>Agaricomycotina</taxon>
        <taxon>Agaricomycetes</taxon>
        <taxon>Agaricomycetidae</taxon>
        <taxon>Agaricales</taxon>
        <taxon>Agaricineae</taxon>
        <taxon>Agaricaceae</taxon>
        <taxon>Macrolepiota</taxon>
    </lineage>
</organism>
<feature type="region of interest" description="Disordered" evidence="1">
    <location>
        <begin position="1"/>
        <end position="48"/>
    </location>
</feature>
<dbReference type="Proteomes" id="UP000807342">
    <property type="component" value="Unassembled WGS sequence"/>
</dbReference>
<sequence length="182" mass="20151">MPAGRKHPMSSPTQMSVHSSSSPLHLRHNRMKGSNASSSIAEAKPSRCHSTRCRANSLSAVKPTQHRSHTQGFTLLLGREEEQCRIVGCVIPRCGETITWRAQDRAVEVKRLALGETAGLGPWRDVVPTFVHMASSVTVTSLTPQRVRLVSAQIFSHLHSRLIEEGGNWDRRNLLQVTIAFT</sequence>
<dbReference type="AlphaFoldDB" id="A0A9P5WYZ6"/>
<comment type="caution">
    <text evidence="2">The sequence shown here is derived from an EMBL/GenBank/DDBJ whole genome shotgun (WGS) entry which is preliminary data.</text>
</comment>
<proteinExistence type="predicted"/>
<protein>
    <submittedName>
        <fullName evidence="2">Uncharacterized protein</fullName>
    </submittedName>
</protein>
<keyword evidence="3" id="KW-1185">Reference proteome</keyword>
<gene>
    <name evidence="2" type="ORF">P691DRAFT_129818</name>
</gene>
<dbReference type="EMBL" id="MU152622">
    <property type="protein sequence ID" value="KAF9440330.1"/>
    <property type="molecule type" value="Genomic_DNA"/>
</dbReference>